<dbReference type="GO" id="GO:0004674">
    <property type="term" value="F:protein serine/threonine kinase activity"/>
    <property type="evidence" value="ECO:0007669"/>
    <property type="project" value="TreeGrafter"/>
</dbReference>
<evidence type="ECO:0000256" key="1">
    <source>
        <dbReference type="ARBA" id="ARBA00010164"/>
    </source>
</evidence>
<keyword evidence="3" id="KW-0418">Kinase</keyword>
<name>A0A367PQQ1_CUPNE</name>
<dbReference type="PANTHER" id="PTHR37419:SF8">
    <property type="entry name" value="TOXIN YJJJ"/>
    <property type="match status" value="1"/>
</dbReference>
<sequence length="463" mass="50162">MAPRRANPKVAVFAHIADQAEGHHFVPAGLLSRETSAGRETVSFAYGTRYLQRPNAIEVDPRALTLAQARQAEPGAVWYPLPEVNEFGGIRDAAPDAWGRRVIEAWLNAAPNSLDEFTYLLEAGSDRVGALDVREDTKSPAHKGAGGLIDLPYLLQVADAVENGEPIPANLLPYLGGVPSAGGARPKASVREADGVLWLAKFPSKTDTLNMAVLEAGALEIARAAGLSVPPVKVIAVGGKPVLMIRRFDRYWAPAGQPLAAMARGYDTEPMPGYTEGRIAQVSALTLMGCPEMESMAKGYRDMAQTIREQVVASCVKADNEELFARMVLNIFLTNDDDHLRNHAFAYNTQLQGWRLSPLYDVVPRASVSIERHLHLSVGTQGKLATLDNAMSEFSAFVADRPTALDVIRRVWGAVRGWKNIYEGLGATPDLIRTLEQAVRSLSDIASPALERDIRRGAEAKAA</sequence>
<dbReference type="EMBL" id="QDHA01000013">
    <property type="protein sequence ID" value="RCJ09386.1"/>
    <property type="molecule type" value="Genomic_DNA"/>
</dbReference>
<dbReference type="Proteomes" id="UP000253501">
    <property type="component" value="Unassembled WGS sequence"/>
</dbReference>
<organism evidence="5 6">
    <name type="scientific">Cupriavidus necator</name>
    <name type="common">Alcaligenes eutrophus</name>
    <name type="synonym">Ralstonia eutropha</name>
    <dbReference type="NCBI Taxonomy" id="106590"/>
    <lineage>
        <taxon>Bacteria</taxon>
        <taxon>Pseudomonadati</taxon>
        <taxon>Pseudomonadota</taxon>
        <taxon>Betaproteobacteria</taxon>
        <taxon>Burkholderiales</taxon>
        <taxon>Burkholderiaceae</taxon>
        <taxon>Cupriavidus</taxon>
    </lineage>
</organism>
<dbReference type="InterPro" id="IPR052028">
    <property type="entry name" value="HipA_Ser/Thr_kinase"/>
</dbReference>
<dbReference type="Pfam" id="PF07804">
    <property type="entry name" value="HipA_C"/>
    <property type="match status" value="1"/>
</dbReference>
<evidence type="ECO:0000256" key="2">
    <source>
        <dbReference type="ARBA" id="ARBA00022679"/>
    </source>
</evidence>
<keyword evidence="2" id="KW-0808">Transferase</keyword>
<evidence type="ECO:0000313" key="5">
    <source>
        <dbReference type="EMBL" id="RCJ09386.1"/>
    </source>
</evidence>
<gene>
    <name evidence="5" type="ORF">DDK22_05935</name>
</gene>
<comment type="caution">
    <text evidence="5">The sequence shown here is derived from an EMBL/GenBank/DDBJ whole genome shotgun (WGS) entry which is preliminary data.</text>
</comment>
<dbReference type="PANTHER" id="PTHR37419">
    <property type="entry name" value="SERINE/THREONINE-PROTEIN KINASE TOXIN HIPA"/>
    <property type="match status" value="1"/>
</dbReference>
<proteinExistence type="inferred from homology"/>
<reference evidence="5 6" key="1">
    <citation type="submission" date="2018-04" db="EMBL/GenBank/DDBJ databases">
        <title>Cupriavidus necator CR12 genome sequencing and assembly.</title>
        <authorList>
            <person name="Ben Fekih I."/>
            <person name="Mazhar H.S."/>
            <person name="Bello S.K."/>
            <person name="Rensing C."/>
        </authorList>
    </citation>
    <scope>NUCLEOTIDE SEQUENCE [LARGE SCALE GENOMIC DNA]</scope>
    <source>
        <strain evidence="5 6">CR12</strain>
    </source>
</reference>
<comment type="similarity">
    <text evidence="1">Belongs to the HipA Ser/Thr kinase family.</text>
</comment>
<evidence type="ECO:0000313" key="6">
    <source>
        <dbReference type="Proteomes" id="UP000253501"/>
    </source>
</evidence>
<dbReference type="AlphaFoldDB" id="A0A367PQQ1"/>
<dbReference type="RefSeq" id="WP_114131155.1">
    <property type="nucleotide sequence ID" value="NZ_CP068436.1"/>
</dbReference>
<dbReference type="GO" id="GO:0005829">
    <property type="term" value="C:cytosol"/>
    <property type="evidence" value="ECO:0007669"/>
    <property type="project" value="TreeGrafter"/>
</dbReference>
<dbReference type="InterPro" id="IPR012893">
    <property type="entry name" value="HipA-like_C"/>
</dbReference>
<accession>A0A367PQQ1</accession>
<evidence type="ECO:0000259" key="4">
    <source>
        <dbReference type="Pfam" id="PF07804"/>
    </source>
</evidence>
<feature type="domain" description="HipA-like C-terminal" evidence="4">
    <location>
        <begin position="180"/>
        <end position="414"/>
    </location>
</feature>
<protein>
    <submittedName>
        <fullName evidence="5">Type II toxin-antitoxin system HipA family toxin</fullName>
    </submittedName>
</protein>
<evidence type="ECO:0000256" key="3">
    <source>
        <dbReference type="ARBA" id="ARBA00022777"/>
    </source>
</evidence>